<keyword evidence="5" id="KW-1185">Reference proteome</keyword>
<dbReference type="Pfam" id="PF13556">
    <property type="entry name" value="HTH_30"/>
    <property type="match status" value="1"/>
</dbReference>
<feature type="region of interest" description="Disordered" evidence="1">
    <location>
        <begin position="186"/>
        <end position="210"/>
    </location>
</feature>
<evidence type="ECO:0000259" key="2">
    <source>
        <dbReference type="Pfam" id="PF13556"/>
    </source>
</evidence>
<name>A0ABY3Y016_9ACTN</name>
<dbReference type="InterPro" id="IPR025736">
    <property type="entry name" value="PucR_C-HTH_dom"/>
</dbReference>
<feature type="compositionally biased region" description="Low complexity" evidence="1">
    <location>
        <begin position="186"/>
        <end position="195"/>
    </location>
</feature>
<dbReference type="PANTHER" id="PTHR33744:SF1">
    <property type="entry name" value="DNA-BINDING TRANSCRIPTIONAL ACTIVATOR ADER"/>
    <property type="match status" value="1"/>
</dbReference>
<evidence type="ECO:0000259" key="3">
    <source>
        <dbReference type="Pfam" id="PF25906"/>
    </source>
</evidence>
<gene>
    <name evidence="4" type="ORF">MMF93_29340</name>
</gene>
<dbReference type="EMBL" id="CP093846">
    <property type="protein sequence ID" value="UNT00103.1"/>
    <property type="molecule type" value="Genomic_DNA"/>
</dbReference>
<feature type="compositionally biased region" description="Low complexity" evidence="1">
    <location>
        <begin position="432"/>
        <end position="441"/>
    </location>
</feature>
<evidence type="ECO:0000313" key="4">
    <source>
        <dbReference type="EMBL" id="UNT00103.1"/>
    </source>
</evidence>
<sequence>MVQTAAASQPRAQVPGPLPQELASVMWPELPAVADEMVQEIGRVVPEYGPLLEGPSRTVLLHCVRQNLTTFVELVADPAASTAQRDALCRSLGRLEATEGRGLHCLQSALRIGARVGLRRATGVGTRYNLPASLIVAFADAVFAYADVIESLCREGYVEARGGRDDAWESQRSRLLRLILAGSAAADEPGPAGAAPGSGGAHRGGAVAEPGRAVPHPAVVDLARRVGWPVPERATLVALRPGAARDRLRLPGLDDVLADLDDPRPHLLVPGEVDEARMGTLGRVLGGRQAVIGVTVPLGGAADSLRWARQTLSLMETGVLPQRQVARCEDHLVTLWLTGDPALAERLATRQLAPLDGLTTGQRERLVDTLRTWLTTRGTAAQMAEALHLHPQTVRYRMRALKKTLGAQLGDPEARFATELALRALHLRRPGAARPPAGAHAQGREPEMPRGHEVSE</sequence>
<dbReference type="InterPro" id="IPR051448">
    <property type="entry name" value="CdaR-like_regulators"/>
</dbReference>
<evidence type="ECO:0000313" key="5">
    <source>
        <dbReference type="Proteomes" id="UP001202244"/>
    </source>
</evidence>
<dbReference type="RefSeq" id="WP_242756162.1">
    <property type="nucleotide sequence ID" value="NZ_CP093846.1"/>
</dbReference>
<dbReference type="InterPro" id="IPR042070">
    <property type="entry name" value="PucR_C-HTH_sf"/>
</dbReference>
<reference evidence="4 5" key="1">
    <citation type="journal article" date="2023" name="Microbiol. Spectr.">
        <title>Synergy between Genome Mining, Metabolomics, and Bioinformatics Uncovers Antibacterial Chlorinated Carbazole Alkaloids and Their Biosynthetic Gene Cluster from Streptomyces tubbatahanensis sp. nov., a Novel Actinomycete Isolated from Sulu Sea, Philippines.</title>
        <authorList>
            <person name="Tenebro C.P."/>
            <person name="Trono D.J.V.L."/>
            <person name="Balida L.A.P."/>
            <person name="Bayog L.K.A."/>
            <person name="Bruna J.R."/>
            <person name="Sabido E.M."/>
            <person name="Caspe D.P.C."/>
            <person name="de Los Santos E.L.C."/>
            <person name="Saludes J.P."/>
            <person name="Dalisay D.S."/>
        </authorList>
    </citation>
    <scope>NUCLEOTIDE SEQUENCE [LARGE SCALE GENOMIC DNA]</scope>
    <source>
        <strain evidence="4 5">DSD3025</strain>
    </source>
</reference>
<dbReference type="PANTHER" id="PTHR33744">
    <property type="entry name" value="CARBOHYDRATE DIACID REGULATOR"/>
    <property type="match status" value="1"/>
</dbReference>
<organism evidence="4 5">
    <name type="scientific">Streptomyces tubbatahanensis</name>
    <dbReference type="NCBI Taxonomy" id="2923272"/>
    <lineage>
        <taxon>Bacteria</taxon>
        <taxon>Bacillati</taxon>
        <taxon>Actinomycetota</taxon>
        <taxon>Actinomycetes</taxon>
        <taxon>Kitasatosporales</taxon>
        <taxon>Streptomycetaceae</taxon>
        <taxon>Streptomyces</taxon>
    </lineage>
</organism>
<dbReference type="Pfam" id="PF25906">
    <property type="entry name" value="PucR-like_N"/>
    <property type="match status" value="1"/>
</dbReference>
<proteinExistence type="predicted"/>
<feature type="domain" description="PucR-like N-terminal" evidence="3">
    <location>
        <begin position="18"/>
        <end position="180"/>
    </location>
</feature>
<dbReference type="Proteomes" id="UP001202244">
    <property type="component" value="Chromosome"/>
</dbReference>
<feature type="compositionally biased region" description="Basic and acidic residues" evidence="1">
    <location>
        <begin position="442"/>
        <end position="456"/>
    </location>
</feature>
<accession>A0ABY3Y016</accession>
<feature type="region of interest" description="Disordered" evidence="1">
    <location>
        <begin position="430"/>
        <end position="456"/>
    </location>
</feature>
<feature type="domain" description="PucR C-terminal helix-turn-helix" evidence="2">
    <location>
        <begin position="366"/>
        <end position="424"/>
    </location>
</feature>
<dbReference type="InterPro" id="IPR058663">
    <property type="entry name" value="PucR-like_N"/>
</dbReference>
<dbReference type="Gene3D" id="1.10.10.2840">
    <property type="entry name" value="PucR C-terminal helix-turn-helix domain"/>
    <property type="match status" value="1"/>
</dbReference>
<protein>
    <submittedName>
        <fullName evidence="4">Helix-turn-helix domain-containing protein</fullName>
    </submittedName>
</protein>
<evidence type="ECO:0000256" key="1">
    <source>
        <dbReference type="SAM" id="MobiDB-lite"/>
    </source>
</evidence>